<dbReference type="AlphaFoldDB" id="A0A1W0X793"/>
<feature type="domain" description="Tc1-like transposase DDE" evidence="1">
    <location>
        <begin position="3"/>
        <end position="82"/>
    </location>
</feature>
<organism evidence="2 3">
    <name type="scientific">Hypsibius exemplaris</name>
    <name type="common">Freshwater tardigrade</name>
    <dbReference type="NCBI Taxonomy" id="2072580"/>
    <lineage>
        <taxon>Eukaryota</taxon>
        <taxon>Metazoa</taxon>
        <taxon>Ecdysozoa</taxon>
        <taxon>Tardigrada</taxon>
        <taxon>Eutardigrada</taxon>
        <taxon>Parachela</taxon>
        <taxon>Hypsibioidea</taxon>
        <taxon>Hypsibiidae</taxon>
        <taxon>Hypsibius</taxon>
    </lineage>
</organism>
<evidence type="ECO:0000259" key="1">
    <source>
        <dbReference type="Pfam" id="PF13358"/>
    </source>
</evidence>
<dbReference type="Proteomes" id="UP000192578">
    <property type="component" value="Unassembled WGS sequence"/>
</dbReference>
<reference evidence="3" key="1">
    <citation type="submission" date="2017-01" db="EMBL/GenBank/DDBJ databases">
        <title>Comparative genomics of anhydrobiosis in the tardigrade Hypsibius dujardini.</title>
        <authorList>
            <person name="Yoshida Y."/>
            <person name="Koutsovoulos G."/>
            <person name="Laetsch D."/>
            <person name="Stevens L."/>
            <person name="Kumar S."/>
            <person name="Horikawa D."/>
            <person name="Ishino K."/>
            <person name="Komine S."/>
            <person name="Tomita M."/>
            <person name="Blaxter M."/>
            <person name="Arakawa K."/>
        </authorList>
    </citation>
    <scope>NUCLEOTIDE SEQUENCE [LARGE SCALE GENOMIC DNA]</scope>
    <source>
        <strain evidence="3">Z151</strain>
    </source>
</reference>
<gene>
    <name evidence="2" type="ORF">BV898_02841</name>
</gene>
<dbReference type="PANTHER" id="PTHR47326">
    <property type="entry name" value="TRANSPOSABLE ELEMENT TC3 TRANSPOSASE-LIKE PROTEIN"/>
    <property type="match status" value="1"/>
</dbReference>
<keyword evidence="3" id="KW-1185">Reference proteome</keyword>
<dbReference type="GO" id="GO:0003676">
    <property type="term" value="F:nucleic acid binding"/>
    <property type="evidence" value="ECO:0007669"/>
    <property type="project" value="InterPro"/>
</dbReference>
<dbReference type="InterPro" id="IPR038717">
    <property type="entry name" value="Tc1-like_DDE_dom"/>
</dbReference>
<accession>A0A1W0X793</accession>
<dbReference type="Gene3D" id="3.30.420.10">
    <property type="entry name" value="Ribonuclease H-like superfamily/Ribonuclease H"/>
    <property type="match status" value="1"/>
</dbReference>
<proteinExistence type="predicted"/>
<evidence type="ECO:0000313" key="3">
    <source>
        <dbReference type="Proteomes" id="UP000192578"/>
    </source>
</evidence>
<comment type="caution">
    <text evidence="2">The sequence shown here is derived from an EMBL/GenBank/DDBJ whole genome shotgun (WGS) entry which is preliminary data.</text>
</comment>
<evidence type="ECO:0000313" key="2">
    <source>
        <dbReference type="EMBL" id="OQV23395.1"/>
    </source>
</evidence>
<protein>
    <recommendedName>
        <fullName evidence="1">Tc1-like transposase DDE domain-containing protein</fullName>
    </recommendedName>
</protein>
<dbReference type="PANTHER" id="PTHR47326:SF1">
    <property type="entry name" value="HTH PSQ-TYPE DOMAIN-CONTAINING PROTEIN"/>
    <property type="match status" value="1"/>
</dbReference>
<dbReference type="EMBL" id="MTYJ01000012">
    <property type="protein sequence ID" value="OQV23395.1"/>
    <property type="molecule type" value="Genomic_DNA"/>
</dbReference>
<dbReference type="InterPro" id="IPR036397">
    <property type="entry name" value="RNaseH_sf"/>
</dbReference>
<name>A0A1W0X793_HYPEX</name>
<sequence length="122" mass="14070">MVRQSLPCKSNPKTVIFYQDKAPCHAVRSVQEYLKQIFPVFVPIASMPPISPDLNVLDYCIWNILKQRLNKYGLISNFKKLKKILQKELTAIPQEVIRDAVDSWLFRVSRVEKADGGHIESK</sequence>
<dbReference type="Pfam" id="PF13358">
    <property type="entry name" value="DDE_3"/>
    <property type="match status" value="1"/>
</dbReference>
<dbReference type="OrthoDB" id="10006939at2759"/>